<dbReference type="AlphaFoldDB" id="A0A545USL5"/>
<gene>
    <name evidence="1" type="ORF">IF1G_08958</name>
</gene>
<sequence>MLVAKVYGIVGEPGHEVLLLGICLDMVAVVSADDLNLVHAQGALGPGEAVAGVIGIRLYDGPVACEDDNEQRACASDSRRICTRRVGTWDSFWPTGSQSAWSVCLLGELGGAAETFSYHGFWSRRPRLMRRDQRRT</sequence>
<dbReference type="Proteomes" id="UP000315783">
    <property type="component" value="Unassembled WGS sequence"/>
</dbReference>
<protein>
    <submittedName>
        <fullName evidence="1">Uncharacterized protein</fullName>
    </submittedName>
</protein>
<dbReference type="EMBL" id="SPUK01000015">
    <property type="protein sequence ID" value="TQV92440.1"/>
    <property type="molecule type" value="Genomic_DNA"/>
</dbReference>
<evidence type="ECO:0000313" key="1">
    <source>
        <dbReference type="EMBL" id="TQV92440.1"/>
    </source>
</evidence>
<evidence type="ECO:0000313" key="2">
    <source>
        <dbReference type="Proteomes" id="UP000315783"/>
    </source>
</evidence>
<comment type="caution">
    <text evidence="1">The sequence shown here is derived from an EMBL/GenBank/DDBJ whole genome shotgun (WGS) entry which is preliminary data.</text>
</comment>
<reference evidence="1 2" key="1">
    <citation type="journal article" date="2019" name="Appl. Microbiol. Biotechnol.">
        <title>Genome sequence of Isaria javanica and comparative genome analysis insights into family S53 peptidase evolution in fungal entomopathogens.</title>
        <authorList>
            <person name="Lin R."/>
            <person name="Zhang X."/>
            <person name="Xin B."/>
            <person name="Zou M."/>
            <person name="Gao Y."/>
            <person name="Qin F."/>
            <person name="Hu Q."/>
            <person name="Xie B."/>
            <person name="Cheng X."/>
        </authorList>
    </citation>
    <scope>NUCLEOTIDE SEQUENCE [LARGE SCALE GENOMIC DNA]</scope>
    <source>
        <strain evidence="1 2">IJ1G</strain>
    </source>
</reference>
<accession>A0A545USL5</accession>
<keyword evidence="2" id="KW-1185">Reference proteome</keyword>
<name>A0A545USL5_9HYPO</name>
<proteinExistence type="predicted"/>
<organism evidence="1 2">
    <name type="scientific">Cordyceps javanica</name>
    <dbReference type="NCBI Taxonomy" id="43265"/>
    <lineage>
        <taxon>Eukaryota</taxon>
        <taxon>Fungi</taxon>
        <taxon>Dikarya</taxon>
        <taxon>Ascomycota</taxon>
        <taxon>Pezizomycotina</taxon>
        <taxon>Sordariomycetes</taxon>
        <taxon>Hypocreomycetidae</taxon>
        <taxon>Hypocreales</taxon>
        <taxon>Cordycipitaceae</taxon>
        <taxon>Cordyceps</taxon>
    </lineage>
</organism>